<dbReference type="EMBL" id="JAEHOE010000043">
    <property type="protein sequence ID" value="KAG2492636.1"/>
    <property type="molecule type" value="Genomic_DNA"/>
</dbReference>
<feature type="compositionally biased region" description="Low complexity" evidence="1">
    <location>
        <begin position="36"/>
        <end position="55"/>
    </location>
</feature>
<dbReference type="InterPro" id="IPR016024">
    <property type="entry name" value="ARM-type_fold"/>
</dbReference>
<feature type="compositionally biased region" description="Pro residues" evidence="1">
    <location>
        <begin position="569"/>
        <end position="579"/>
    </location>
</feature>
<evidence type="ECO:0000313" key="3">
    <source>
        <dbReference type="Proteomes" id="UP000612055"/>
    </source>
</evidence>
<dbReference type="InterPro" id="IPR011989">
    <property type="entry name" value="ARM-like"/>
</dbReference>
<feature type="region of interest" description="Disordered" evidence="1">
    <location>
        <begin position="1"/>
        <end position="55"/>
    </location>
</feature>
<reference evidence="2" key="1">
    <citation type="journal article" date="2020" name="bioRxiv">
        <title>Comparative genomics of Chlamydomonas.</title>
        <authorList>
            <person name="Craig R.J."/>
            <person name="Hasan A.R."/>
            <person name="Ness R.W."/>
            <person name="Keightley P.D."/>
        </authorList>
    </citation>
    <scope>NUCLEOTIDE SEQUENCE</scope>
    <source>
        <strain evidence="2">CCAP 11/70</strain>
    </source>
</reference>
<organism evidence="2 3">
    <name type="scientific">Edaphochlamys debaryana</name>
    <dbReference type="NCBI Taxonomy" id="47281"/>
    <lineage>
        <taxon>Eukaryota</taxon>
        <taxon>Viridiplantae</taxon>
        <taxon>Chlorophyta</taxon>
        <taxon>core chlorophytes</taxon>
        <taxon>Chlorophyceae</taxon>
        <taxon>CS clade</taxon>
        <taxon>Chlamydomonadales</taxon>
        <taxon>Chlamydomonadales incertae sedis</taxon>
        <taxon>Edaphochlamys</taxon>
    </lineage>
</organism>
<dbReference type="SUPFAM" id="SSF48371">
    <property type="entry name" value="ARM repeat"/>
    <property type="match status" value="1"/>
</dbReference>
<dbReference type="OrthoDB" id="542788at2759"/>
<dbReference type="Gene3D" id="1.25.10.10">
    <property type="entry name" value="Leucine-rich Repeat Variant"/>
    <property type="match status" value="2"/>
</dbReference>
<evidence type="ECO:0000256" key="1">
    <source>
        <dbReference type="SAM" id="MobiDB-lite"/>
    </source>
</evidence>
<dbReference type="AlphaFoldDB" id="A0A835Y207"/>
<evidence type="ECO:0000313" key="2">
    <source>
        <dbReference type="EMBL" id="KAG2492636.1"/>
    </source>
</evidence>
<dbReference type="Proteomes" id="UP000612055">
    <property type="component" value="Unassembled WGS sequence"/>
</dbReference>
<feature type="compositionally biased region" description="Pro residues" evidence="1">
    <location>
        <begin position="14"/>
        <end position="35"/>
    </location>
</feature>
<name>A0A835Y207_9CHLO</name>
<proteinExistence type="predicted"/>
<dbReference type="InterPro" id="IPR000225">
    <property type="entry name" value="Armadillo"/>
</dbReference>
<keyword evidence="3" id="KW-1185">Reference proteome</keyword>
<feature type="region of interest" description="Disordered" evidence="1">
    <location>
        <begin position="562"/>
        <end position="590"/>
    </location>
</feature>
<protein>
    <submittedName>
        <fullName evidence="2">Uncharacterized protein</fullName>
    </submittedName>
</protein>
<accession>A0A835Y207</accession>
<comment type="caution">
    <text evidence="2">The sequence shown here is derived from an EMBL/GenBank/DDBJ whole genome shotgun (WGS) entry which is preliminary data.</text>
</comment>
<sequence length="627" mass="62826">MATAVAHIQARGPLPLPPLDPAGKPPGSPAPPLPGRGPASSPAAPAPSSALTAARDATTRRLRELVAARPHEPADSDLPGLIAGVSSLDRAAARSALTGVWQATLLTRDNAAANQAALADAGGVMLCVDFAVARLTGSVGREDEDDVVMALLVLENLSCNVALHRPLVHEPRLLRLLVLVLRDWEALALRVNAAKVLVNLTYGDPRLCARVAAAGGLERAAALLAAPEPALVRQGAALLAHLTAGQGCAERGEAAALPGLLERLKELLSRSPDAPTRAACAEAVANLARGDPAAHADLLRAGLAAPLLAACDPASERRAEAEVVAPCLLALAALAMGGRAAARGLLAERDLVPFLGGILDYSNVVLRDPGTARVLLAAHTLVAALGGFAEHNGITPPGAAGGPGGGAAGAPTYPPEVEQVLKESGYVPFRRSLAALGLSPPAYTAAALGRDLGGPHGFVANASYQVNVELLPGLKHPNARMAINAAARLYQIAVCLADHPEGRAVLANSSLVVALVDLMGSGHSGVLQAALSLLDALAVLPELAPLLVGGGAMDALAELADRHSAQPAAPGPDPAPAPAPNAGAGNGAGKGGAGAGVVHGGAVGGGCDPLVRLLAERALVGMYLAQQ</sequence>
<gene>
    <name evidence="2" type="ORF">HYH03_009052</name>
</gene>
<dbReference type="SMART" id="SM00185">
    <property type="entry name" value="ARM"/>
    <property type="match status" value="4"/>
</dbReference>